<evidence type="ECO:0000259" key="2">
    <source>
        <dbReference type="Pfam" id="PF07484"/>
    </source>
</evidence>
<proteinExistence type="predicted"/>
<feature type="domain" description="Phage tail collar" evidence="2">
    <location>
        <begin position="7"/>
        <end position="62"/>
    </location>
</feature>
<dbReference type="EMBL" id="JACCJZ010000004">
    <property type="protein sequence ID" value="NYZ61329.1"/>
    <property type="molecule type" value="Genomic_DNA"/>
</dbReference>
<organism evidence="3 4">
    <name type="scientific">Luteimonas deserti</name>
    <dbReference type="NCBI Taxonomy" id="2752306"/>
    <lineage>
        <taxon>Bacteria</taxon>
        <taxon>Pseudomonadati</taxon>
        <taxon>Pseudomonadota</taxon>
        <taxon>Gammaproteobacteria</taxon>
        <taxon>Lysobacterales</taxon>
        <taxon>Lysobacteraceae</taxon>
        <taxon>Luteimonas</taxon>
    </lineage>
</organism>
<name>A0A7Z0QMK4_9GAMM</name>
<dbReference type="RefSeq" id="WP_180543100.1">
    <property type="nucleotide sequence ID" value="NZ_JACCJZ010000004.1"/>
</dbReference>
<dbReference type="Gene3D" id="3.90.1340.10">
    <property type="entry name" value="Phage tail collar domain"/>
    <property type="match status" value="1"/>
</dbReference>
<dbReference type="InterPro" id="IPR011083">
    <property type="entry name" value="Phage_tail_collar_dom"/>
</dbReference>
<dbReference type="Pfam" id="PF07484">
    <property type="entry name" value="Collar"/>
    <property type="match status" value="1"/>
</dbReference>
<evidence type="ECO:0000256" key="1">
    <source>
        <dbReference type="SAM" id="MobiDB-lite"/>
    </source>
</evidence>
<gene>
    <name evidence="3" type="ORF">H0E82_00930</name>
</gene>
<evidence type="ECO:0000313" key="3">
    <source>
        <dbReference type="EMBL" id="NYZ61329.1"/>
    </source>
</evidence>
<evidence type="ECO:0000313" key="4">
    <source>
        <dbReference type="Proteomes" id="UP000589896"/>
    </source>
</evidence>
<dbReference type="Proteomes" id="UP000589896">
    <property type="component" value="Unassembled WGS sequence"/>
</dbReference>
<dbReference type="AlphaFoldDB" id="A0A7Z0QMK4"/>
<protein>
    <submittedName>
        <fullName evidence="3">Phage tail protein</fullName>
    </submittedName>
</protein>
<feature type="region of interest" description="Disordered" evidence="1">
    <location>
        <begin position="136"/>
        <end position="158"/>
    </location>
</feature>
<dbReference type="SUPFAM" id="SSF88874">
    <property type="entry name" value="Receptor-binding domain of short tail fibre protein gp12"/>
    <property type="match status" value="1"/>
</dbReference>
<keyword evidence="4" id="KW-1185">Reference proteome</keyword>
<reference evidence="3 4" key="1">
    <citation type="submission" date="2020-07" db="EMBL/GenBank/DDBJ databases">
        <title>isolation of Luteimonas sp. SJ-16.</title>
        <authorList>
            <person name="Huang X.-X."/>
            <person name="Xu L."/>
            <person name="Sun J.-Q."/>
        </authorList>
    </citation>
    <scope>NUCLEOTIDE SEQUENCE [LARGE SCALE GENOMIC DNA]</scope>
    <source>
        <strain evidence="3 4">SJ-16</strain>
    </source>
</reference>
<comment type="caution">
    <text evidence="3">The sequence shown here is derived from an EMBL/GenBank/DDBJ whole genome shotgun (WGS) entry which is preliminary data.</text>
</comment>
<accession>A0A7Z0QMK4</accession>
<dbReference type="InterPro" id="IPR037053">
    <property type="entry name" value="Phage_tail_collar_dom_sf"/>
</dbReference>
<sequence>MTEPFVGQIQLFGFNFNPMGWAFCNGAAVPIQQNTALFSLLGVNYGGNGQTVFRLPNLAGRAGCGSGQGHALTPRSVGDTFGTNTATLTAAQMPAHGHPINAYSQSAVGSGRSAPVTDGGLSFLTVNTSARTFASGAPDTTLAPDMLQPEAGGGQPHANRQPYLALNFSIALQGVFPSFP</sequence>